<dbReference type="RefSeq" id="WP_101966523.1">
    <property type="nucleotide sequence ID" value="NZ_PDFK01000002.1"/>
</dbReference>
<proteinExistence type="predicted"/>
<protein>
    <recommendedName>
        <fullName evidence="3">KAP NTPase domain-containing protein</fullName>
    </recommendedName>
</protein>
<reference evidence="1 2" key="1">
    <citation type="submission" date="2017-10" db="EMBL/GenBank/DDBJ databases">
        <title>Draft genome of Lysinibacillus fusiformis strain Juneja, a laboratory-derived pathogen of Drosophila melanogaster.</title>
        <authorList>
            <person name="Smith B.R."/>
            <person name="Unckless R.L."/>
        </authorList>
    </citation>
    <scope>NUCLEOTIDE SEQUENCE [LARGE SCALE GENOMIC DNA]</scope>
    <source>
        <strain evidence="1 2">Juneja</strain>
    </source>
</reference>
<gene>
    <name evidence="1" type="ORF">CRI88_07315</name>
</gene>
<evidence type="ECO:0000313" key="1">
    <source>
        <dbReference type="EMBL" id="PKU52169.1"/>
    </source>
</evidence>
<name>A0A2I0V1L8_9BACI</name>
<comment type="caution">
    <text evidence="1">The sequence shown here is derived from an EMBL/GenBank/DDBJ whole genome shotgun (WGS) entry which is preliminary data.</text>
</comment>
<evidence type="ECO:0000313" key="2">
    <source>
        <dbReference type="Proteomes" id="UP000234956"/>
    </source>
</evidence>
<dbReference type="SUPFAM" id="SSF52540">
    <property type="entry name" value="P-loop containing nucleoside triphosphate hydrolases"/>
    <property type="match status" value="1"/>
</dbReference>
<dbReference type="Gene3D" id="3.40.50.300">
    <property type="entry name" value="P-loop containing nucleotide triphosphate hydrolases"/>
    <property type="match status" value="1"/>
</dbReference>
<sequence>MDTLQASNTIKRILEDNNTQCTLVDGSWGIGKTHLIKTLFEQEVNYELIYVSAFGKNSVKEIEKTLLINLIPGFKDVTDFGGFTKLFGNLAKDIVGKFTGVNIENYINSFSIEDIKNNKNDGKRKIICLDDLERKSDSINMKELLGLIERASTNFDIILIANTDELAKEDLVIFNLYREKVIDNILKINNLNRDILKLILVDDVELNNIEIIDIYFVNIISFGLSSSYKAYLAENINNLRIFKKYIELILRAKVHVGVGNIDKALLKICKAVVYDYYFPKESKENKKLNFDDFNIYNDLKKLFLFEKLPSNSFKLYKSQFSQIRSDITYLYNLYYLNDKELQILINQIDKNIKNEDLEYFIDQASIISLASALEENSMLDEEKYKELLRIGIKIYEPRENLKYEPFIHSVWNDIDAYGNEIECHSEIKLFIEKLNSACNEKYNNFMNERINNCIKKKEYDRLLEILKDNEITDFSQFEIIFDYYFDELVNQYSKKIDEKIKRLTRLTKSEIILNFFEERIKKENSLTNKKKYQYFNEYLDFKLNMDNQAESQIEYQMNYPED</sequence>
<dbReference type="Proteomes" id="UP000234956">
    <property type="component" value="Unassembled WGS sequence"/>
</dbReference>
<organism evidence="1 2">
    <name type="scientific">Lysinibacillus fusiformis</name>
    <dbReference type="NCBI Taxonomy" id="28031"/>
    <lineage>
        <taxon>Bacteria</taxon>
        <taxon>Bacillati</taxon>
        <taxon>Bacillota</taxon>
        <taxon>Bacilli</taxon>
        <taxon>Bacillales</taxon>
        <taxon>Bacillaceae</taxon>
        <taxon>Lysinibacillus</taxon>
    </lineage>
</organism>
<dbReference type="AlphaFoldDB" id="A0A2I0V1L8"/>
<accession>A0A2I0V1L8</accession>
<evidence type="ECO:0008006" key="3">
    <source>
        <dbReference type="Google" id="ProtNLM"/>
    </source>
</evidence>
<dbReference type="InterPro" id="IPR027417">
    <property type="entry name" value="P-loop_NTPase"/>
</dbReference>
<dbReference type="EMBL" id="PDFK01000002">
    <property type="protein sequence ID" value="PKU52169.1"/>
    <property type="molecule type" value="Genomic_DNA"/>
</dbReference>